<name>A0A917J0E5_9BACT</name>
<protein>
    <submittedName>
        <fullName evidence="6">Diacylglycerol kinase</fullName>
    </submittedName>
</protein>
<dbReference type="AlphaFoldDB" id="A0A917J0E5"/>
<proteinExistence type="predicted"/>
<keyword evidence="1" id="KW-0808">Transferase</keyword>
<reference evidence="6" key="1">
    <citation type="journal article" date="2014" name="Int. J. Syst. Evol. Microbiol.">
        <title>Complete genome sequence of Corynebacterium casei LMG S-19264T (=DSM 44701T), isolated from a smear-ripened cheese.</title>
        <authorList>
            <consortium name="US DOE Joint Genome Institute (JGI-PGF)"/>
            <person name="Walter F."/>
            <person name="Albersmeier A."/>
            <person name="Kalinowski J."/>
            <person name="Ruckert C."/>
        </authorList>
    </citation>
    <scope>NUCLEOTIDE SEQUENCE</scope>
    <source>
        <strain evidence="6">CGMCC 1.15290</strain>
    </source>
</reference>
<evidence type="ECO:0000256" key="3">
    <source>
        <dbReference type="ARBA" id="ARBA00022777"/>
    </source>
</evidence>
<dbReference type="SMART" id="SM00046">
    <property type="entry name" value="DAGKc"/>
    <property type="match status" value="1"/>
</dbReference>
<dbReference type="PROSITE" id="PS50146">
    <property type="entry name" value="DAGK"/>
    <property type="match status" value="1"/>
</dbReference>
<dbReference type="SUPFAM" id="SSF111331">
    <property type="entry name" value="NAD kinase/diacylglycerol kinase-like"/>
    <property type="match status" value="1"/>
</dbReference>
<dbReference type="GO" id="GO:0005524">
    <property type="term" value="F:ATP binding"/>
    <property type="evidence" value="ECO:0007669"/>
    <property type="project" value="UniProtKB-KW"/>
</dbReference>
<organism evidence="6 7">
    <name type="scientific">Filimonas zeae</name>
    <dbReference type="NCBI Taxonomy" id="1737353"/>
    <lineage>
        <taxon>Bacteria</taxon>
        <taxon>Pseudomonadati</taxon>
        <taxon>Bacteroidota</taxon>
        <taxon>Chitinophagia</taxon>
        <taxon>Chitinophagales</taxon>
        <taxon>Chitinophagaceae</taxon>
        <taxon>Filimonas</taxon>
    </lineage>
</organism>
<dbReference type="InterPro" id="IPR045540">
    <property type="entry name" value="YegS/DAGK_C"/>
</dbReference>
<accession>A0A917J0E5</accession>
<keyword evidence="3 6" id="KW-0418">Kinase</keyword>
<dbReference type="Gene3D" id="3.40.50.10330">
    <property type="entry name" value="Probable inorganic polyphosphate/atp-NAD kinase, domain 1"/>
    <property type="match status" value="1"/>
</dbReference>
<dbReference type="PANTHER" id="PTHR12358">
    <property type="entry name" value="SPHINGOSINE KINASE"/>
    <property type="match status" value="1"/>
</dbReference>
<evidence type="ECO:0000256" key="4">
    <source>
        <dbReference type="ARBA" id="ARBA00022840"/>
    </source>
</evidence>
<dbReference type="InterPro" id="IPR001206">
    <property type="entry name" value="Diacylglycerol_kinase_cat_dom"/>
</dbReference>
<comment type="caution">
    <text evidence="6">The sequence shown here is derived from an EMBL/GenBank/DDBJ whole genome shotgun (WGS) entry which is preliminary data.</text>
</comment>
<keyword evidence="4" id="KW-0067">ATP-binding</keyword>
<dbReference type="Pfam" id="PF19279">
    <property type="entry name" value="YegS_C"/>
    <property type="match status" value="1"/>
</dbReference>
<reference evidence="6" key="2">
    <citation type="submission" date="2020-09" db="EMBL/GenBank/DDBJ databases">
        <authorList>
            <person name="Sun Q."/>
            <person name="Zhou Y."/>
        </authorList>
    </citation>
    <scope>NUCLEOTIDE SEQUENCE</scope>
    <source>
        <strain evidence="6">CGMCC 1.15290</strain>
    </source>
</reference>
<evidence type="ECO:0000313" key="7">
    <source>
        <dbReference type="Proteomes" id="UP000627292"/>
    </source>
</evidence>
<dbReference type="Proteomes" id="UP000627292">
    <property type="component" value="Unassembled WGS sequence"/>
</dbReference>
<feature type="domain" description="DAGKc" evidence="5">
    <location>
        <begin position="17"/>
        <end position="142"/>
    </location>
</feature>
<evidence type="ECO:0000259" key="5">
    <source>
        <dbReference type="PROSITE" id="PS50146"/>
    </source>
</evidence>
<dbReference type="InterPro" id="IPR050187">
    <property type="entry name" value="Lipid_Phosphate_FormReg"/>
</dbReference>
<dbReference type="InterPro" id="IPR017438">
    <property type="entry name" value="ATP-NAD_kinase_N"/>
</dbReference>
<evidence type="ECO:0000313" key="6">
    <source>
        <dbReference type="EMBL" id="GGH69191.1"/>
    </source>
</evidence>
<dbReference type="PANTHER" id="PTHR12358:SF54">
    <property type="entry name" value="SPHINGOSINE KINASE RELATED PROTEIN"/>
    <property type="match status" value="1"/>
</dbReference>
<gene>
    <name evidence="6" type="ORF">GCM10011379_26260</name>
</gene>
<evidence type="ECO:0000256" key="2">
    <source>
        <dbReference type="ARBA" id="ARBA00022741"/>
    </source>
</evidence>
<dbReference type="InterPro" id="IPR016064">
    <property type="entry name" value="NAD/diacylglycerol_kinase_sf"/>
</dbReference>
<keyword evidence="7" id="KW-1185">Reference proteome</keyword>
<keyword evidence="2" id="KW-0547">Nucleotide-binding</keyword>
<dbReference type="EMBL" id="BMIB01000003">
    <property type="protein sequence ID" value="GGH69191.1"/>
    <property type="molecule type" value="Genomic_DNA"/>
</dbReference>
<dbReference type="Gene3D" id="2.60.200.40">
    <property type="match status" value="1"/>
</dbReference>
<sequence>MWYTFKVIIYYSYQNTTIMKTAELLHNPKAGEEEHSEKQLVKSIKAAGFKCRYLSTKTDEWKNTDKDTEFFIVAGGDGTIRKVAKSIYCNETPDLPVAILPMGTANNIAQTMGLTQAPEKIIESWHDARIKQVDTGTVSGHEKPVFFLEGFGYGVFPRLMHTMKNYDKASMSTDERLQKALEELYSIVLATPALEYTITMDNKDYSGKYIMAEVMNIRSIGPNLVMAPDADPGDGYFDVVLVAEQQRGLLAGYIAALKDGAEHPEFPLHAITAQHITVHAQELYLHADDKLMQLGEAATMTIAPGEKQLRFLVTQ</sequence>
<evidence type="ECO:0000256" key="1">
    <source>
        <dbReference type="ARBA" id="ARBA00022679"/>
    </source>
</evidence>
<dbReference type="GO" id="GO:0016301">
    <property type="term" value="F:kinase activity"/>
    <property type="evidence" value="ECO:0007669"/>
    <property type="project" value="UniProtKB-KW"/>
</dbReference>
<dbReference type="Pfam" id="PF00781">
    <property type="entry name" value="DAGK_cat"/>
    <property type="match status" value="1"/>
</dbReference>